<sequence length="116" mass="13073">MYTLLDFKEEALAEYLNSALRRHGLDSYVFNTGVSPEGEAMFSIVCLNASELGQARHLIYSSQQLLRDIHPEAARELVEIRRRNRQLFLRLVTSRPAFVVAALAMTAAVLGYLFGL</sequence>
<dbReference type="Proteomes" id="UP000077748">
    <property type="component" value="Chromosome"/>
</dbReference>
<evidence type="ECO:0000313" key="2">
    <source>
        <dbReference type="EMBL" id="ANI15029.1"/>
    </source>
</evidence>
<name>A0A1A9KC23_9PSED</name>
<keyword evidence="1" id="KW-1133">Transmembrane helix</keyword>
<proteinExistence type="predicted"/>
<protein>
    <recommendedName>
        <fullName evidence="4">DUF2007 domain-containing protein</fullName>
    </recommendedName>
</protein>
<reference evidence="2 3" key="1">
    <citation type="submission" date="2016-05" db="EMBL/GenBank/DDBJ databases">
        <title>Genome Sequence of Pseudomonas citronellolis Strain SJTE-3, an Estrogens and Persistent Organic Pollutants degradation strain.</title>
        <authorList>
            <person name="Liang R."/>
        </authorList>
    </citation>
    <scope>NUCLEOTIDE SEQUENCE [LARGE SCALE GENOMIC DNA]</scope>
    <source>
        <strain evidence="2 3">SJTE-3</strain>
    </source>
</reference>
<keyword evidence="1" id="KW-0472">Membrane</keyword>
<dbReference type="EMBL" id="CP015878">
    <property type="protein sequence ID" value="ANI15029.1"/>
    <property type="molecule type" value="Genomic_DNA"/>
</dbReference>
<evidence type="ECO:0008006" key="4">
    <source>
        <dbReference type="Google" id="ProtNLM"/>
    </source>
</evidence>
<dbReference type="RefSeq" id="WP_009620056.1">
    <property type="nucleotide sequence ID" value="NZ_CP015878.1"/>
</dbReference>
<keyword evidence="1" id="KW-0812">Transmembrane</keyword>
<gene>
    <name evidence="2" type="ORF">A9C11_13995</name>
</gene>
<dbReference type="AlphaFoldDB" id="A0A1A9KC23"/>
<feature type="transmembrane region" description="Helical" evidence="1">
    <location>
        <begin position="87"/>
        <end position="114"/>
    </location>
</feature>
<organism evidence="2 3">
    <name type="scientific">Pseudomonas citronellolis</name>
    <dbReference type="NCBI Taxonomy" id="53408"/>
    <lineage>
        <taxon>Bacteria</taxon>
        <taxon>Pseudomonadati</taxon>
        <taxon>Pseudomonadota</taxon>
        <taxon>Gammaproteobacteria</taxon>
        <taxon>Pseudomonadales</taxon>
        <taxon>Pseudomonadaceae</taxon>
        <taxon>Pseudomonas</taxon>
    </lineage>
</organism>
<accession>A0A1A9KC23</accession>
<evidence type="ECO:0000256" key="1">
    <source>
        <dbReference type="SAM" id="Phobius"/>
    </source>
</evidence>
<evidence type="ECO:0000313" key="3">
    <source>
        <dbReference type="Proteomes" id="UP000077748"/>
    </source>
</evidence>